<evidence type="ECO:0000313" key="3">
    <source>
        <dbReference type="Proteomes" id="UP000283644"/>
    </source>
</evidence>
<reference evidence="2 3" key="1">
    <citation type="submission" date="2018-09" db="EMBL/GenBank/DDBJ databases">
        <title>Genome sequencing of Nocardioides immobilis CCTCC AB 2017083 for comparison to Nocardioides silvaticus.</title>
        <authorList>
            <person name="Li C."/>
            <person name="Wang G."/>
        </authorList>
    </citation>
    <scope>NUCLEOTIDE SEQUENCE [LARGE SCALE GENOMIC DNA]</scope>
    <source>
        <strain evidence="2 3">CCTCC AB 2017083</strain>
    </source>
</reference>
<organism evidence="2 3">
    <name type="scientific">Nocardioides immobilis</name>
    <dbReference type="NCBI Taxonomy" id="2049295"/>
    <lineage>
        <taxon>Bacteria</taxon>
        <taxon>Bacillati</taxon>
        <taxon>Actinomycetota</taxon>
        <taxon>Actinomycetes</taxon>
        <taxon>Propionibacteriales</taxon>
        <taxon>Nocardioidaceae</taxon>
        <taxon>Nocardioides</taxon>
    </lineage>
</organism>
<dbReference type="GO" id="GO:0006749">
    <property type="term" value="P:glutathione metabolic process"/>
    <property type="evidence" value="ECO:0007669"/>
    <property type="project" value="TreeGrafter"/>
</dbReference>
<keyword evidence="3" id="KW-1185">Reference proteome</keyword>
<dbReference type="RefSeq" id="WP_118923385.1">
    <property type="nucleotide sequence ID" value="NZ_QXGH01000010.1"/>
</dbReference>
<accession>A0A417Y6R0</accession>
<name>A0A417Y6R0_9ACTN</name>
<evidence type="ECO:0000259" key="1">
    <source>
        <dbReference type="Pfam" id="PF02538"/>
    </source>
</evidence>
<dbReference type="PANTHER" id="PTHR11365">
    <property type="entry name" value="5-OXOPROLINASE RELATED"/>
    <property type="match status" value="1"/>
</dbReference>
<comment type="caution">
    <text evidence="2">The sequence shown here is derived from an EMBL/GenBank/DDBJ whole genome shotgun (WGS) entry which is preliminary data.</text>
</comment>
<protein>
    <submittedName>
        <fullName evidence="2">Hydantoinase B/oxoprolinase family protein</fullName>
    </submittedName>
</protein>
<evidence type="ECO:0000313" key="2">
    <source>
        <dbReference type="EMBL" id="RHW28398.1"/>
    </source>
</evidence>
<dbReference type="GO" id="GO:0017168">
    <property type="term" value="F:5-oxoprolinase (ATP-hydrolyzing) activity"/>
    <property type="evidence" value="ECO:0007669"/>
    <property type="project" value="TreeGrafter"/>
</dbReference>
<gene>
    <name evidence="2" type="ORF">D0Z08_05385</name>
</gene>
<dbReference type="InterPro" id="IPR045079">
    <property type="entry name" value="Oxoprolinase-like"/>
</dbReference>
<proteinExistence type="predicted"/>
<dbReference type="AlphaFoldDB" id="A0A417Y6R0"/>
<dbReference type="Proteomes" id="UP000283644">
    <property type="component" value="Unassembled WGS sequence"/>
</dbReference>
<dbReference type="GO" id="GO:0005829">
    <property type="term" value="C:cytosol"/>
    <property type="evidence" value="ECO:0007669"/>
    <property type="project" value="TreeGrafter"/>
</dbReference>
<dbReference type="OrthoDB" id="102473at2"/>
<dbReference type="EMBL" id="QXGH01000010">
    <property type="protein sequence ID" value="RHW28398.1"/>
    <property type="molecule type" value="Genomic_DNA"/>
</dbReference>
<dbReference type="Pfam" id="PF02538">
    <property type="entry name" value="Hydantoinase_B"/>
    <property type="match status" value="1"/>
</dbReference>
<dbReference type="InterPro" id="IPR003692">
    <property type="entry name" value="Hydantoinase_B"/>
</dbReference>
<sequence length="649" mass="69928">MTTTITTSETRLRDLSEAQFEELYQADRFTATVVSGRLRYVVDHMCGQLLNNTFSAILRDWYDFAATVHGPPELDYPMCSVSNSLAAFFGTMCDGVRNAVIEYGPENLNLGDVLICNDPYRTGTHVNDVLFVRPVFHDGRIVSFVSLRAHQMDMGGIVPAGFSSTKRDVYETGLVVSPQLLYAGGKPVRSTFNLFLDNARFGALVMPDITTIRQNLDLAERLITESVERYGVDAFLGSVRYTCDVSAEAMCTALSTVPDGKYSSSGCIDSDSIDSDIEYLIRVDITKVGDRIEVDLSGSSPQARTSINGSVLDSKTAVGIALKMLIDRETPFTSGTYRPIDVVLPAGTIVSATPPDGAIFMFWESSCVIVAAIFDALQEALGDRAIGGDYGSLSLHNGNGVTEDGVPWVTTGQCGGEHGPWSGTQYGDGDSYQVIYLANNLDPATEAIEADLPVLVLRKEYAVDSAGAGFNRGGAAVVKDTLWRRASEHWTSPLRVKDSVGFGINGGSNGTRTGVWLFDAVEDQVLSNGGQLPTDSTVYAVSTPVAGTLDPETLDLAAEDGTFFHYGKEQVWRTRPGAVWRYRTAGAGGWGAATSRESERVLRDVRNGYVSVEGAARSYGVVVLGDPDLDPEGISVDEQATADLRSRLA</sequence>
<feature type="domain" description="Hydantoinase B/oxoprolinase" evidence="1">
    <location>
        <begin position="27"/>
        <end position="592"/>
    </location>
</feature>
<dbReference type="PANTHER" id="PTHR11365:SF23">
    <property type="entry name" value="HYPOTHETICAL 5-OXOPROLINASE (EUROFUNG)-RELATED"/>
    <property type="match status" value="1"/>
</dbReference>